<sequence>MTSDSHPRLRSGAAPGGAPGVRAVAAALRGLSPHAFFLEREVAGLAEIVRPGDVCLDIGAEYGLYTLALAGLAGPGGRVWAVEPLPGPARFLRSAARTLGARNVRVLRRAVGAEEGAGTLSLPMRRGLPVHGRAFLTTGAHGRGPNAEFGAERTVETRVSTLDTLVGESGERRVDFVKADVEGAELAVLDGAAATLRRHRPALLLEIEDRHLAKYGARADDLVERLAQLGYSMRARVAGAWRSADRVREGHRNYLFTAVRRD</sequence>
<dbReference type="InterPro" id="IPR006342">
    <property type="entry name" value="FkbM_mtfrase"/>
</dbReference>
<accession>A0A841E8S1</accession>
<keyword evidence="2" id="KW-0808">Transferase</keyword>
<dbReference type="RefSeq" id="WP_184633765.1">
    <property type="nucleotide sequence ID" value="NZ_BAABKT010000005.1"/>
</dbReference>
<dbReference type="EMBL" id="JACHLY010000001">
    <property type="protein sequence ID" value="MBB5997508.1"/>
    <property type="molecule type" value="Genomic_DNA"/>
</dbReference>
<dbReference type="InterPro" id="IPR029063">
    <property type="entry name" value="SAM-dependent_MTases_sf"/>
</dbReference>
<proteinExistence type="predicted"/>
<reference evidence="2 3" key="1">
    <citation type="submission" date="2020-08" db="EMBL/GenBank/DDBJ databases">
        <title>Sequencing the genomes of 1000 actinobacteria strains.</title>
        <authorList>
            <person name="Klenk H.-P."/>
        </authorList>
    </citation>
    <scope>NUCLEOTIDE SEQUENCE [LARGE SCALE GENOMIC DNA]</scope>
    <source>
        <strain evidence="2 3">DSM 44593</strain>
    </source>
</reference>
<keyword evidence="3" id="KW-1185">Reference proteome</keyword>
<dbReference type="GO" id="GO:0008168">
    <property type="term" value="F:methyltransferase activity"/>
    <property type="evidence" value="ECO:0007669"/>
    <property type="project" value="UniProtKB-KW"/>
</dbReference>
<name>A0A841E8S1_9ACTN</name>
<evidence type="ECO:0000259" key="1">
    <source>
        <dbReference type="Pfam" id="PF05050"/>
    </source>
</evidence>
<dbReference type="CDD" id="cd02440">
    <property type="entry name" value="AdoMet_MTases"/>
    <property type="match status" value="1"/>
</dbReference>
<comment type="caution">
    <text evidence="2">The sequence shown here is derived from an EMBL/GenBank/DDBJ whole genome shotgun (WGS) entry which is preliminary data.</text>
</comment>
<protein>
    <submittedName>
        <fullName evidence="2">FkbM family methyltransferase</fullName>
    </submittedName>
</protein>
<dbReference type="Pfam" id="PF05050">
    <property type="entry name" value="Methyltransf_21"/>
    <property type="match status" value="1"/>
</dbReference>
<dbReference type="PANTHER" id="PTHR34203:SF15">
    <property type="entry name" value="SLL1173 PROTEIN"/>
    <property type="match status" value="1"/>
</dbReference>
<feature type="domain" description="Methyltransferase FkbM" evidence="1">
    <location>
        <begin position="57"/>
        <end position="232"/>
    </location>
</feature>
<evidence type="ECO:0000313" key="3">
    <source>
        <dbReference type="Proteomes" id="UP000578077"/>
    </source>
</evidence>
<dbReference type="NCBIfam" id="TIGR01444">
    <property type="entry name" value="fkbM_fam"/>
    <property type="match status" value="1"/>
</dbReference>
<dbReference type="Gene3D" id="3.40.50.150">
    <property type="entry name" value="Vaccinia Virus protein VP39"/>
    <property type="match status" value="1"/>
</dbReference>
<dbReference type="SUPFAM" id="SSF53335">
    <property type="entry name" value="S-adenosyl-L-methionine-dependent methyltransferases"/>
    <property type="match status" value="1"/>
</dbReference>
<dbReference type="InterPro" id="IPR052514">
    <property type="entry name" value="SAM-dependent_MTase"/>
</dbReference>
<organism evidence="2 3">
    <name type="scientific">Streptomonospora salina</name>
    <dbReference type="NCBI Taxonomy" id="104205"/>
    <lineage>
        <taxon>Bacteria</taxon>
        <taxon>Bacillati</taxon>
        <taxon>Actinomycetota</taxon>
        <taxon>Actinomycetes</taxon>
        <taxon>Streptosporangiales</taxon>
        <taxon>Nocardiopsidaceae</taxon>
        <taxon>Streptomonospora</taxon>
    </lineage>
</organism>
<dbReference type="PANTHER" id="PTHR34203">
    <property type="entry name" value="METHYLTRANSFERASE, FKBM FAMILY PROTEIN"/>
    <property type="match status" value="1"/>
</dbReference>
<gene>
    <name evidence="2" type="ORF">HNR25_001259</name>
</gene>
<dbReference type="Proteomes" id="UP000578077">
    <property type="component" value="Unassembled WGS sequence"/>
</dbReference>
<dbReference type="AlphaFoldDB" id="A0A841E8S1"/>
<evidence type="ECO:0000313" key="2">
    <source>
        <dbReference type="EMBL" id="MBB5997508.1"/>
    </source>
</evidence>
<dbReference type="GO" id="GO:0032259">
    <property type="term" value="P:methylation"/>
    <property type="evidence" value="ECO:0007669"/>
    <property type="project" value="UniProtKB-KW"/>
</dbReference>
<keyword evidence="2" id="KW-0489">Methyltransferase</keyword>